<dbReference type="OrthoDB" id="10353340at2759"/>
<dbReference type="Proteomes" id="UP000235371">
    <property type="component" value="Unassembled WGS sequence"/>
</dbReference>
<dbReference type="RefSeq" id="XP_024727928.1">
    <property type="nucleotide sequence ID" value="XM_024871167.1"/>
</dbReference>
<sequence>MHADFTALFNASELGLKRTWVDWEQDTIFVVRGDGAFVDMRGVYGEPFFLDVLAAYAQDDAENIRKLAVAGHWSTNPGNDRYKRLGEGLVESLKLFAGLEELVVYHSDVSWEDFVSITEEDDEEGNRRTIALVRRSEKEVLDEMMSVLEEEKSEDEEWTSALPRIEVSRDWQWCWRGGETLLGYCGPKFD</sequence>
<dbReference type="GeneID" id="36579249"/>
<dbReference type="InParanoid" id="A0A2J6SJU5"/>
<proteinExistence type="predicted"/>
<reference evidence="1 2" key="1">
    <citation type="submission" date="2016-04" db="EMBL/GenBank/DDBJ databases">
        <title>A degradative enzymes factory behind the ericoid mycorrhizal symbiosis.</title>
        <authorList>
            <consortium name="DOE Joint Genome Institute"/>
            <person name="Martino E."/>
            <person name="Morin E."/>
            <person name="Grelet G."/>
            <person name="Kuo A."/>
            <person name="Kohler A."/>
            <person name="Daghino S."/>
            <person name="Barry K."/>
            <person name="Choi C."/>
            <person name="Cichocki N."/>
            <person name="Clum A."/>
            <person name="Copeland A."/>
            <person name="Hainaut M."/>
            <person name="Haridas S."/>
            <person name="Labutti K."/>
            <person name="Lindquist E."/>
            <person name="Lipzen A."/>
            <person name="Khouja H.-R."/>
            <person name="Murat C."/>
            <person name="Ohm R."/>
            <person name="Olson A."/>
            <person name="Spatafora J."/>
            <person name="Veneault-Fourrey C."/>
            <person name="Henrissat B."/>
            <person name="Grigoriev I."/>
            <person name="Martin F."/>
            <person name="Perotto S."/>
        </authorList>
    </citation>
    <scope>NUCLEOTIDE SEQUENCE [LARGE SCALE GENOMIC DNA]</scope>
    <source>
        <strain evidence="1 2">E</strain>
    </source>
</reference>
<gene>
    <name evidence="1" type="ORF">K444DRAFT_223584</name>
</gene>
<protein>
    <submittedName>
        <fullName evidence="1">Uncharacterized protein</fullName>
    </submittedName>
</protein>
<evidence type="ECO:0000313" key="1">
    <source>
        <dbReference type="EMBL" id="PMD51024.1"/>
    </source>
</evidence>
<name>A0A2J6SJU5_9HELO</name>
<dbReference type="EMBL" id="KZ613912">
    <property type="protein sequence ID" value="PMD51024.1"/>
    <property type="molecule type" value="Genomic_DNA"/>
</dbReference>
<keyword evidence="2" id="KW-1185">Reference proteome</keyword>
<evidence type="ECO:0000313" key="2">
    <source>
        <dbReference type="Proteomes" id="UP000235371"/>
    </source>
</evidence>
<accession>A0A2J6SJU5</accession>
<organism evidence="1 2">
    <name type="scientific">Hyaloscypha bicolor E</name>
    <dbReference type="NCBI Taxonomy" id="1095630"/>
    <lineage>
        <taxon>Eukaryota</taxon>
        <taxon>Fungi</taxon>
        <taxon>Dikarya</taxon>
        <taxon>Ascomycota</taxon>
        <taxon>Pezizomycotina</taxon>
        <taxon>Leotiomycetes</taxon>
        <taxon>Helotiales</taxon>
        <taxon>Hyaloscyphaceae</taxon>
        <taxon>Hyaloscypha</taxon>
        <taxon>Hyaloscypha bicolor</taxon>
    </lineage>
</organism>
<dbReference type="AlphaFoldDB" id="A0A2J6SJU5"/>